<evidence type="ECO:0000256" key="6">
    <source>
        <dbReference type="ARBA" id="ARBA00022806"/>
    </source>
</evidence>
<dbReference type="InterPro" id="IPR006935">
    <property type="entry name" value="Helicase/UvrB_N"/>
</dbReference>
<accession>A0ABQ8FID1</accession>
<keyword evidence="10" id="KW-0413">Isomerase</keyword>
<feature type="compositionally biased region" description="Basic residues" evidence="15">
    <location>
        <begin position="46"/>
        <end position="72"/>
    </location>
</feature>
<protein>
    <recommendedName>
        <fullName evidence="13">DNA 3'-5' helicase</fullName>
        <ecNumber evidence="13">5.6.2.4</ecNumber>
    </recommendedName>
</protein>
<comment type="catalytic activity">
    <reaction evidence="12">
        <text>Couples ATP hydrolysis with the unwinding of duplex DNA by translocating in the 3'-5' direction.</text>
        <dbReference type="EC" id="5.6.2.4"/>
    </reaction>
</comment>
<dbReference type="InterPro" id="IPR027417">
    <property type="entry name" value="P-loop_NTPase"/>
</dbReference>
<feature type="compositionally biased region" description="Polar residues" evidence="15">
    <location>
        <begin position="1"/>
        <end position="12"/>
    </location>
</feature>
<evidence type="ECO:0000256" key="3">
    <source>
        <dbReference type="ARBA" id="ARBA00022741"/>
    </source>
</evidence>
<keyword evidence="7" id="KW-0067">ATP-binding</keyword>
<evidence type="ECO:0000256" key="4">
    <source>
        <dbReference type="ARBA" id="ARBA00022763"/>
    </source>
</evidence>
<keyword evidence="6" id="KW-0347">Helicase</keyword>
<keyword evidence="5" id="KW-0378">Hydrolase</keyword>
<gene>
    <name evidence="18" type="ORF">BASA50_003751</name>
</gene>
<dbReference type="SUPFAM" id="SSF52540">
    <property type="entry name" value="P-loop containing nucleoside triphosphate hydrolases"/>
    <property type="match status" value="2"/>
</dbReference>
<dbReference type="EMBL" id="JAFCIX010000102">
    <property type="protein sequence ID" value="KAH6598716.1"/>
    <property type="molecule type" value="Genomic_DNA"/>
</dbReference>
<feature type="region of interest" description="Disordered" evidence="15">
    <location>
        <begin position="917"/>
        <end position="948"/>
    </location>
</feature>
<organism evidence="18 19">
    <name type="scientific">Batrachochytrium salamandrivorans</name>
    <dbReference type="NCBI Taxonomy" id="1357716"/>
    <lineage>
        <taxon>Eukaryota</taxon>
        <taxon>Fungi</taxon>
        <taxon>Fungi incertae sedis</taxon>
        <taxon>Chytridiomycota</taxon>
        <taxon>Chytridiomycota incertae sedis</taxon>
        <taxon>Chytridiomycetes</taxon>
        <taxon>Rhizophydiales</taxon>
        <taxon>Rhizophydiales incertae sedis</taxon>
        <taxon>Batrachochytrium</taxon>
    </lineage>
</organism>
<dbReference type="InterPro" id="IPR001161">
    <property type="entry name" value="XPB/Ssl2"/>
</dbReference>
<feature type="compositionally biased region" description="Low complexity" evidence="15">
    <location>
        <begin position="33"/>
        <end position="45"/>
    </location>
</feature>
<evidence type="ECO:0000256" key="2">
    <source>
        <dbReference type="ARBA" id="ARBA00006637"/>
    </source>
</evidence>
<dbReference type="InterPro" id="IPR014001">
    <property type="entry name" value="Helicase_ATP-bd"/>
</dbReference>
<dbReference type="PROSITE" id="PS51192">
    <property type="entry name" value="HELICASE_ATP_BIND_1"/>
    <property type="match status" value="1"/>
</dbReference>
<dbReference type="SMART" id="SM00487">
    <property type="entry name" value="DEXDc"/>
    <property type="match status" value="1"/>
</dbReference>
<proteinExistence type="inferred from homology"/>
<feature type="compositionally biased region" description="Basic and acidic residues" evidence="15">
    <location>
        <begin position="14"/>
        <end position="23"/>
    </location>
</feature>
<comment type="catalytic activity">
    <reaction evidence="14">
        <text>ATP + H2O = ADP + phosphate + H(+)</text>
        <dbReference type="Rhea" id="RHEA:13065"/>
        <dbReference type="ChEBI" id="CHEBI:15377"/>
        <dbReference type="ChEBI" id="CHEBI:15378"/>
        <dbReference type="ChEBI" id="CHEBI:30616"/>
        <dbReference type="ChEBI" id="CHEBI:43474"/>
        <dbReference type="ChEBI" id="CHEBI:456216"/>
        <dbReference type="EC" id="5.6.2.4"/>
    </reaction>
</comment>
<keyword evidence="9" id="KW-0234">DNA repair</keyword>
<evidence type="ECO:0000256" key="9">
    <source>
        <dbReference type="ARBA" id="ARBA00023204"/>
    </source>
</evidence>
<evidence type="ECO:0000256" key="10">
    <source>
        <dbReference type="ARBA" id="ARBA00023235"/>
    </source>
</evidence>
<dbReference type="Pfam" id="PF16203">
    <property type="entry name" value="ERCC3_RAD25_C"/>
    <property type="match status" value="1"/>
</dbReference>
<dbReference type="InterPro" id="IPR001650">
    <property type="entry name" value="Helicase_C-like"/>
</dbReference>
<reference evidence="18 19" key="1">
    <citation type="submission" date="2021-02" db="EMBL/GenBank/DDBJ databases">
        <title>Variation within the Batrachochytrium salamandrivorans European outbreak.</title>
        <authorList>
            <person name="Kelly M."/>
            <person name="Pasmans F."/>
            <person name="Shea T.P."/>
            <person name="Munoz J.F."/>
            <person name="Carranza S."/>
            <person name="Cuomo C.A."/>
            <person name="Martel A."/>
        </authorList>
    </citation>
    <scope>NUCLEOTIDE SEQUENCE [LARGE SCALE GENOMIC DNA]</scope>
    <source>
        <strain evidence="18 19">AMFP18/2</strain>
    </source>
</reference>
<evidence type="ECO:0000259" key="16">
    <source>
        <dbReference type="PROSITE" id="PS51192"/>
    </source>
</evidence>
<comment type="caution">
    <text evidence="18">The sequence shown here is derived from an EMBL/GenBank/DDBJ whole genome shotgun (WGS) entry which is preliminary data.</text>
</comment>
<dbReference type="PANTHER" id="PTHR11274:SF0">
    <property type="entry name" value="GENERAL TRANSCRIPTION AND DNA REPAIR FACTOR IIH HELICASE SUBUNIT XPB"/>
    <property type="match status" value="1"/>
</dbReference>
<evidence type="ECO:0000313" key="19">
    <source>
        <dbReference type="Proteomes" id="UP001648503"/>
    </source>
</evidence>
<dbReference type="InterPro" id="IPR032830">
    <property type="entry name" value="XPB/Ssl2_N"/>
</dbReference>
<evidence type="ECO:0000313" key="18">
    <source>
        <dbReference type="EMBL" id="KAH6598716.1"/>
    </source>
</evidence>
<keyword evidence="11" id="KW-0539">Nucleus</keyword>
<comment type="similarity">
    <text evidence="2">Belongs to the helicase family. RAD25/XPB subfamily.</text>
</comment>
<sequence length="957" mass="107758">MKQQQPLASHNHSASHEKEEQLLHHQSHRNQHHQNSQNNQNNHSSNQHHHHHHNPIKHPSHHHHTHHQKRSLNRSVSLVHDSASVLEPHSADPTADGGSDNGLAIIKERELVLPRHALRPMHDNDPDQDDTHNDPDQHSDGDHADHGNHSSGGHYQNYDGTEKDLRPHRSYGDAISHLFADNYMSLALKPDAHKRPLWVCHNGKIILEAFSSLMVQAQDFLITISEPVTRPSRIHEFKLTAYSLYAAVSVGMSTDVILNVLERFSKVKVPERVVQFIKECTLSYGKVKLVLNRNRYFIESSYPEILRVLLSSPVISAARVIRDEDEEMNALLHPGGHAQIGKNKSSAADTIRNASIDNPDFRKQARSKSEQDQDAEFGAVITLDREDEDEEANTLAVTVSNKLTHDGNAAHSTVSDRSQILDDESDFTQSFEIAPALVEEVKKKCTELDYPLMEEYDFRHDDINEDLEIDLSPKTTIRDYQEKCLSKMFGGGASGGRARSGIIVLPTGAGKTLVGITAACTVKKSTLVLCTNALSVEQWANEFRKWSTLQDHQIAKFTADSKQRFAGNSGVVVSTYTMISHTGKRAYDTQKMIEFVNGHEWGLMILDEVHVVPANVFRRVLTTVAAHTKLGLTATLVREDDKIEDLNFLIGPKLFEANWMDLATRGHIAKVEAVEIWCPMTGDFYHEYITSKPGKRRLLCVMNPSKFMAAQYLIHWREKQGDKIIVFSDNVFALEYYAKALKKPYIYGGTSHEERSRILNYFRNNHPLFRTIFLSKVGDTSLDLPEATCLIQISSQFGSRRQEAQRMGRILRAKRRNEEGFKSRFYTLVSKDTDEVVFSARRRTFLVDQGYEFHVVPNYLTLIPDEMRSGLLMSNYADQVKLLQLVKLQTEEVGMDEVITASADDIAGAWMQQGGTLGKRGVAGKRGRGGGSATNGAVRGPSSAKKSHSLFRAWKAK</sequence>
<keyword evidence="19" id="KW-1185">Reference proteome</keyword>
<dbReference type="Proteomes" id="UP001648503">
    <property type="component" value="Unassembled WGS sequence"/>
</dbReference>
<evidence type="ECO:0000259" key="17">
    <source>
        <dbReference type="PROSITE" id="PS51194"/>
    </source>
</evidence>
<dbReference type="NCBIfam" id="TIGR00603">
    <property type="entry name" value="rad25"/>
    <property type="match status" value="1"/>
</dbReference>
<evidence type="ECO:0000256" key="8">
    <source>
        <dbReference type="ARBA" id="ARBA00023125"/>
    </source>
</evidence>
<feature type="region of interest" description="Disordered" evidence="15">
    <location>
        <begin position="1"/>
        <end position="74"/>
    </location>
</feature>
<evidence type="ECO:0000256" key="12">
    <source>
        <dbReference type="ARBA" id="ARBA00034617"/>
    </source>
</evidence>
<dbReference type="CDD" id="cd18029">
    <property type="entry name" value="DEXHc_XPB"/>
    <property type="match status" value="1"/>
</dbReference>
<evidence type="ECO:0000256" key="14">
    <source>
        <dbReference type="ARBA" id="ARBA00048988"/>
    </source>
</evidence>
<feature type="compositionally biased region" description="Basic and acidic residues" evidence="15">
    <location>
        <begin position="120"/>
        <end position="148"/>
    </location>
</feature>
<dbReference type="InterPro" id="IPR032438">
    <property type="entry name" value="ERCC3_RAD25_C"/>
</dbReference>
<evidence type="ECO:0000256" key="5">
    <source>
        <dbReference type="ARBA" id="ARBA00022801"/>
    </source>
</evidence>
<name>A0ABQ8FID1_9FUNG</name>
<keyword evidence="8" id="KW-0238">DNA-binding</keyword>
<dbReference type="Pfam" id="PF04851">
    <property type="entry name" value="ResIII"/>
    <property type="match status" value="1"/>
</dbReference>
<keyword evidence="4" id="KW-0227">DNA damage</keyword>
<dbReference type="Gene3D" id="3.40.50.300">
    <property type="entry name" value="P-loop containing nucleotide triphosphate hydrolases"/>
    <property type="match status" value="2"/>
</dbReference>
<evidence type="ECO:0000256" key="13">
    <source>
        <dbReference type="ARBA" id="ARBA00034808"/>
    </source>
</evidence>
<comment type="subcellular location">
    <subcellularLocation>
        <location evidence="1">Nucleus</location>
    </subcellularLocation>
</comment>
<evidence type="ECO:0000256" key="11">
    <source>
        <dbReference type="ARBA" id="ARBA00023242"/>
    </source>
</evidence>
<feature type="domain" description="Helicase ATP-binding" evidence="16">
    <location>
        <begin position="492"/>
        <end position="654"/>
    </location>
</feature>
<dbReference type="SMART" id="SM00490">
    <property type="entry name" value="HELICc"/>
    <property type="match status" value="1"/>
</dbReference>
<dbReference type="Pfam" id="PF13625">
    <property type="entry name" value="Helicase_C_3"/>
    <property type="match status" value="1"/>
</dbReference>
<evidence type="ECO:0000256" key="7">
    <source>
        <dbReference type="ARBA" id="ARBA00022840"/>
    </source>
</evidence>
<keyword evidence="3" id="KW-0547">Nucleotide-binding</keyword>
<dbReference type="PRINTS" id="PR00851">
    <property type="entry name" value="XRODRMPGMNTB"/>
</dbReference>
<dbReference type="PANTHER" id="PTHR11274">
    <property type="entry name" value="RAD25/XP-B DNA REPAIR HELICASE"/>
    <property type="match status" value="1"/>
</dbReference>
<feature type="region of interest" description="Disordered" evidence="15">
    <location>
        <begin position="119"/>
        <end position="167"/>
    </location>
</feature>
<evidence type="ECO:0000256" key="1">
    <source>
        <dbReference type="ARBA" id="ARBA00004123"/>
    </source>
</evidence>
<feature type="domain" description="Helicase C-terminal" evidence="17">
    <location>
        <begin position="708"/>
        <end position="868"/>
    </location>
</feature>
<evidence type="ECO:0000256" key="15">
    <source>
        <dbReference type="SAM" id="MobiDB-lite"/>
    </source>
</evidence>
<dbReference type="InterPro" id="IPR050615">
    <property type="entry name" value="ATP-dep_DNA_Helicase"/>
</dbReference>
<dbReference type="CDD" id="cd18789">
    <property type="entry name" value="SF2_C_XPB"/>
    <property type="match status" value="1"/>
</dbReference>
<dbReference type="EC" id="5.6.2.4" evidence="13"/>
<dbReference type="PROSITE" id="PS51194">
    <property type="entry name" value="HELICASE_CTER"/>
    <property type="match status" value="1"/>
</dbReference>